<dbReference type="GO" id="GO:0016651">
    <property type="term" value="F:oxidoreductase activity, acting on NAD(P)H"/>
    <property type="evidence" value="ECO:0007669"/>
    <property type="project" value="InterPro"/>
</dbReference>
<dbReference type="RefSeq" id="XP_067475479.1">
    <property type="nucleotide sequence ID" value="XM_067625801.1"/>
</dbReference>
<proteinExistence type="inferred from homology"/>
<dbReference type="InterPro" id="IPR036291">
    <property type="entry name" value="NAD(P)-bd_dom_sf"/>
</dbReference>
<evidence type="ECO:0000313" key="6">
    <source>
        <dbReference type="EMBL" id="OJJ68230.1"/>
    </source>
</evidence>
<evidence type="ECO:0000313" key="7">
    <source>
        <dbReference type="Proteomes" id="UP000184499"/>
    </source>
</evidence>
<name>A0A1L9U958_ASPBC</name>
<dbReference type="VEuPathDB" id="FungiDB:ASPBRDRAFT_47176"/>
<evidence type="ECO:0000259" key="5">
    <source>
        <dbReference type="SMART" id="SM00829"/>
    </source>
</evidence>
<keyword evidence="7" id="KW-1185">Reference proteome</keyword>
<keyword evidence="3" id="KW-0521">NADP</keyword>
<organism evidence="6 7">
    <name type="scientific">Aspergillus brasiliensis (strain CBS 101740 / IMI 381727 / IBT 21946)</name>
    <dbReference type="NCBI Taxonomy" id="767769"/>
    <lineage>
        <taxon>Eukaryota</taxon>
        <taxon>Fungi</taxon>
        <taxon>Dikarya</taxon>
        <taxon>Ascomycota</taxon>
        <taxon>Pezizomycotina</taxon>
        <taxon>Eurotiomycetes</taxon>
        <taxon>Eurotiomycetidae</taxon>
        <taxon>Eurotiales</taxon>
        <taxon>Aspergillaceae</taxon>
        <taxon>Aspergillus</taxon>
        <taxon>Aspergillus subgen. Circumdati</taxon>
    </lineage>
</organism>
<evidence type="ECO:0000256" key="1">
    <source>
        <dbReference type="ARBA" id="ARBA00008072"/>
    </source>
</evidence>
<dbReference type="Pfam" id="PF00107">
    <property type="entry name" value="ADH_zinc_N"/>
    <property type="match status" value="1"/>
</dbReference>
<dbReference type="OMA" id="FIAEGPY"/>
<dbReference type="InterPro" id="IPR047122">
    <property type="entry name" value="Trans-enoyl_RdTase-like"/>
</dbReference>
<evidence type="ECO:0000256" key="2">
    <source>
        <dbReference type="ARBA" id="ARBA00022741"/>
    </source>
</evidence>
<dbReference type="OrthoDB" id="3509362at2759"/>
<keyword evidence="2" id="KW-0547">Nucleotide-binding</keyword>
<dbReference type="EMBL" id="KV878691">
    <property type="protein sequence ID" value="OJJ68230.1"/>
    <property type="molecule type" value="Genomic_DNA"/>
</dbReference>
<dbReference type="GeneID" id="93578289"/>
<sequence>MTGNLAALIPSEKSQVQVVPVPVPYPGPSDLLVRNLSIALNPVEAKMQAFAYIKASYPLNPGLTFAGVVEQVGSAVSGFEVGDHVAVVAPLDSGNEYRSFQQRVLAQERVTSRLKPGTRLEDAAALIGNLATVVGALNIVLGLERPALEGSSPAKGKKTFIYGGSSNVGILAIQYAALAGYTVISTTSAPKRPFLERLGAVQLIDHTLVAEELAAQIINEGPYDYIFDSIGTLEVTELIGHVVAAQGGGTFCSTGRAPCVLPPNVRKLNDAFPALLLDPGNDSIRRWFYEDFFPLAVSTLITPPPSEKVPGGLAVVQGCLDRLLAGTSGSKLLIDPWSYL</sequence>
<dbReference type="AlphaFoldDB" id="A0A1L9U958"/>
<keyword evidence="4" id="KW-0560">Oxidoreductase</keyword>
<dbReference type="CDD" id="cd08249">
    <property type="entry name" value="enoyl_reductase_like"/>
    <property type="match status" value="1"/>
</dbReference>
<dbReference type="Gene3D" id="3.40.50.720">
    <property type="entry name" value="NAD(P)-binding Rossmann-like Domain"/>
    <property type="match status" value="1"/>
</dbReference>
<dbReference type="InterPro" id="IPR011032">
    <property type="entry name" value="GroES-like_sf"/>
</dbReference>
<dbReference type="SMART" id="SM00829">
    <property type="entry name" value="PKS_ER"/>
    <property type="match status" value="1"/>
</dbReference>
<dbReference type="InterPro" id="IPR020843">
    <property type="entry name" value="ER"/>
</dbReference>
<reference evidence="7" key="1">
    <citation type="journal article" date="2017" name="Genome Biol.">
        <title>Comparative genomics reveals high biological diversity and specific adaptations in the industrially and medically important fungal genus Aspergillus.</title>
        <authorList>
            <person name="de Vries R.P."/>
            <person name="Riley R."/>
            <person name="Wiebenga A."/>
            <person name="Aguilar-Osorio G."/>
            <person name="Amillis S."/>
            <person name="Uchima C.A."/>
            <person name="Anderluh G."/>
            <person name="Asadollahi M."/>
            <person name="Askin M."/>
            <person name="Barry K."/>
            <person name="Battaglia E."/>
            <person name="Bayram O."/>
            <person name="Benocci T."/>
            <person name="Braus-Stromeyer S.A."/>
            <person name="Caldana C."/>
            <person name="Canovas D."/>
            <person name="Cerqueira G.C."/>
            <person name="Chen F."/>
            <person name="Chen W."/>
            <person name="Choi C."/>
            <person name="Clum A."/>
            <person name="Dos Santos R.A."/>
            <person name="Damasio A.R."/>
            <person name="Diallinas G."/>
            <person name="Emri T."/>
            <person name="Fekete E."/>
            <person name="Flipphi M."/>
            <person name="Freyberg S."/>
            <person name="Gallo A."/>
            <person name="Gournas C."/>
            <person name="Habgood R."/>
            <person name="Hainaut M."/>
            <person name="Harispe M.L."/>
            <person name="Henrissat B."/>
            <person name="Hilden K.S."/>
            <person name="Hope R."/>
            <person name="Hossain A."/>
            <person name="Karabika E."/>
            <person name="Karaffa L."/>
            <person name="Karanyi Z."/>
            <person name="Krasevec N."/>
            <person name="Kuo A."/>
            <person name="Kusch H."/>
            <person name="LaButti K."/>
            <person name="Lagendijk E.L."/>
            <person name="Lapidus A."/>
            <person name="Levasseur A."/>
            <person name="Lindquist E."/>
            <person name="Lipzen A."/>
            <person name="Logrieco A.F."/>
            <person name="MacCabe A."/>
            <person name="Maekelae M.R."/>
            <person name="Malavazi I."/>
            <person name="Melin P."/>
            <person name="Meyer V."/>
            <person name="Mielnichuk N."/>
            <person name="Miskei M."/>
            <person name="Molnar A.P."/>
            <person name="Mule G."/>
            <person name="Ngan C.Y."/>
            <person name="Orejas M."/>
            <person name="Orosz E."/>
            <person name="Ouedraogo J.P."/>
            <person name="Overkamp K.M."/>
            <person name="Park H.-S."/>
            <person name="Perrone G."/>
            <person name="Piumi F."/>
            <person name="Punt P.J."/>
            <person name="Ram A.F."/>
            <person name="Ramon A."/>
            <person name="Rauscher S."/>
            <person name="Record E."/>
            <person name="Riano-Pachon D.M."/>
            <person name="Robert V."/>
            <person name="Roehrig J."/>
            <person name="Ruller R."/>
            <person name="Salamov A."/>
            <person name="Salih N.S."/>
            <person name="Samson R.A."/>
            <person name="Sandor E."/>
            <person name="Sanguinetti M."/>
            <person name="Schuetze T."/>
            <person name="Sepcic K."/>
            <person name="Shelest E."/>
            <person name="Sherlock G."/>
            <person name="Sophianopoulou V."/>
            <person name="Squina F.M."/>
            <person name="Sun H."/>
            <person name="Susca A."/>
            <person name="Todd R.B."/>
            <person name="Tsang A."/>
            <person name="Unkles S.E."/>
            <person name="van de Wiele N."/>
            <person name="van Rossen-Uffink D."/>
            <person name="Oliveira J.V."/>
            <person name="Vesth T.C."/>
            <person name="Visser J."/>
            <person name="Yu J.-H."/>
            <person name="Zhou M."/>
            <person name="Andersen M.R."/>
            <person name="Archer D.B."/>
            <person name="Baker S.E."/>
            <person name="Benoit I."/>
            <person name="Brakhage A.A."/>
            <person name="Braus G.H."/>
            <person name="Fischer R."/>
            <person name="Frisvad J.C."/>
            <person name="Goldman G.H."/>
            <person name="Houbraken J."/>
            <person name="Oakley B."/>
            <person name="Pocsi I."/>
            <person name="Scazzocchio C."/>
            <person name="Seiboth B."/>
            <person name="vanKuyk P.A."/>
            <person name="Wortman J."/>
            <person name="Dyer P.S."/>
            <person name="Grigoriev I.V."/>
        </authorList>
    </citation>
    <scope>NUCLEOTIDE SEQUENCE [LARGE SCALE GENOMIC DNA]</scope>
    <source>
        <strain evidence="7">CBS 101740 / IMI 381727 / IBT 21946</strain>
    </source>
</reference>
<comment type="similarity">
    <text evidence="1">Belongs to the zinc-containing alcohol dehydrogenase family.</text>
</comment>
<dbReference type="SUPFAM" id="SSF51735">
    <property type="entry name" value="NAD(P)-binding Rossmann-fold domains"/>
    <property type="match status" value="1"/>
</dbReference>
<dbReference type="InterPro" id="IPR013149">
    <property type="entry name" value="ADH-like_C"/>
</dbReference>
<gene>
    <name evidence="6" type="ORF">ASPBRDRAFT_47176</name>
</gene>
<protein>
    <recommendedName>
        <fullName evidence="5">Enoyl reductase (ER) domain-containing protein</fullName>
    </recommendedName>
</protein>
<evidence type="ECO:0000256" key="3">
    <source>
        <dbReference type="ARBA" id="ARBA00022857"/>
    </source>
</evidence>
<dbReference type="Pfam" id="PF08240">
    <property type="entry name" value="ADH_N"/>
    <property type="match status" value="1"/>
</dbReference>
<dbReference type="PANTHER" id="PTHR45348">
    <property type="entry name" value="HYPOTHETICAL OXIDOREDUCTASE (EUROFUNG)"/>
    <property type="match status" value="1"/>
</dbReference>
<dbReference type="Gene3D" id="3.90.180.10">
    <property type="entry name" value="Medium-chain alcohol dehydrogenases, catalytic domain"/>
    <property type="match status" value="1"/>
</dbReference>
<feature type="domain" description="Enoyl reductase (ER)" evidence="5">
    <location>
        <begin position="3"/>
        <end position="334"/>
    </location>
</feature>
<dbReference type="Proteomes" id="UP000184499">
    <property type="component" value="Unassembled WGS sequence"/>
</dbReference>
<evidence type="ECO:0000256" key="4">
    <source>
        <dbReference type="ARBA" id="ARBA00023002"/>
    </source>
</evidence>
<dbReference type="GO" id="GO:0000166">
    <property type="term" value="F:nucleotide binding"/>
    <property type="evidence" value="ECO:0007669"/>
    <property type="project" value="UniProtKB-KW"/>
</dbReference>
<dbReference type="InterPro" id="IPR013154">
    <property type="entry name" value="ADH-like_N"/>
</dbReference>
<dbReference type="STRING" id="767769.A0A1L9U958"/>
<dbReference type="PANTHER" id="PTHR45348:SF2">
    <property type="entry name" value="ZINC-TYPE ALCOHOL DEHYDROGENASE-LIKE PROTEIN C2E1P3.01"/>
    <property type="match status" value="1"/>
</dbReference>
<accession>A0A1L9U958</accession>
<dbReference type="SUPFAM" id="SSF50129">
    <property type="entry name" value="GroES-like"/>
    <property type="match status" value="1"/>
</dbReference>